<accession>A0A0A9DNH2</accession>
<reference evidence="2" key="2">
    <citation type="journal article" date="2015" name="Data Brief">
        <title>Shoot transcriptome of the giant reed, Arundo donax.</title>
        <authorList>
            <person name="Barrero R.A."/>
            <person name="Guerrero F.D."/>
            <person name="Moolhuijzen P."/>
            <person name="Goolsby J.A."/>
            <person name="Tidwell J."/>
            <person name="Bellgard S.E."/>
            <person name="Bellgard M.I."/>
        </authorList>
    </citation>
    <scope>NUCLEOTIDE SEQUENCE</scope>
    <source>
        <tissue evidence="2">Shoot tissue taken approximately 20 cm above the soil surface</tissue>
    </source>
</reference>
<dbReference type="AlphaFoldDB" id="A0A0A9DNH2"/>
<name>A0A0A9DNH2_ARUDO</name>
<keyword evidence="1" id="KW-1133">Transmembrane helix</keyword>
<feature type="transmembrane region" description="Helical" evidence="1">
    <location>
        <begin position="70"/>
        <end position="94"/>
    </location>
</feature>
<sequence length="96" mass="10718">MEALCGALHPYADDMHLCVFLSIFSFLSILPLDSCAGCARKRTRLGAARQNALLMPQQSKQRYVHQGVPLLQSLLLLICHIPQPVLVLLLYLVLFT</sequence>
<organism evidence="2">
    <name type="scientific">Arundo donax</name>
    <name type="common">Giant reed</name>
    <name type="synonym">Donax arundinaceus</name>
    <dbReference type="NCBI Taxonomy" id="35708"/>
    <lineage>
        <taxon>Eukaryota</taxon>
        <taxon>Viridiplantae</taxon>
        <taxon>Streptophyta</taxon>
        <taxon>Embryophyta</taxon>
        <taxon>Tracheophyta</taxon>
        <taxon>Spermatophyta</taxon>
        <taxon>Magnoliopsida</taxon>
        <taxon>Liliopsida</taxon>
        <taxon>Poales</taxon>
        <taxon>Poaceae</taxon>
        <taxon>PACMAD clade</taxon>
        <taxon>Arundinoideae</taxon>
        <taxon>Arundineae</taxon>
        <taxon>Arundo</taxon>
    </lineage>
</organism>
<dbReference type="EMBL" id="GBRH01208534">
    <property type="protein sequence ID" value="JAD89361.1"/>
    <property type="molecule type" value="Transcribed_RNA"/>
</dbReference>
<keyword evidence="1" id="KW-0812">Transmembrane</keyword>
<reference evidence="2" key="1">
    <citation type="submission" date="2014-09" db="EMBL/GenBank/DDBJ databases">
        <authorList>
            <person name="Magalhaes I.L.F."/>
            <person name="Oliveira U."/>
            <person name="Santos F.R."/>
            <person name="Vidigal T.H.D.A."/>
            <person name="Brescovit A.D."/>
            <person name="Santos A.J."/>
        </authorList>
    </citation>
    <scope>NUCLEOTIDE SEQUENCE</scope>
    <source>
        <tissue evidence="2">Shoot tissue taken approximately 20 cm above the soil surface</tissue>
    </source>
</reference>
<proteinExistence type="predicted"/>
<keyword evidence="1" id="KW-0472">Membrane</keyword>
<feature type="transmembrane region" description="Helical" evidence="1">
    <location>
        <begin position="19"/>
        <end position="39"/>
    </location>
</feature>
<evidence type="ECO:0000256" key="1">
    <source>
        <dbReference type="SAM" id="Phobius"/>
    </source>
</evidence>
<evidence type="ECO:0000313" key="2">
    <source>
        <dbReference type="EMBL" id="JAD89361.1"/>
    </source>
</evidence>
<protein>
    <submittedName>
        <fullName evidence="2">Uncharacterized protein</fullName>
    </submittedName>
</protein>